<dbReference type="Proteomes" id="UP000729402">
    <property type="component" value="Unassembled WGS sequence"/>
</dbReference>
<reference evidence="2" key="1">
    <citation type="journal article" date="2021" name="bioRxiv">
        <title>Whole Genome Assembly and Annotation of Northern Wild Rice, Zizania palustris L., Supports a Whole Genome Duplication in the Zizania Genus.</title>
        <authorList>
            <person name="Haas M."/>
            <person name="Kono T."/>
            <person name="Macchietto M."/>
            <person name="Millas R."/>
            <person name="McGilp L."/>
            <person name="Shao M."/>
            <person name="Duquette J."/>
            <person name="Hirsch C.N."/>
            <person name="Kimball J."/>
        </authorList>
    </citation>
    <scope>NUCLEOTIDE SEQUENCE</scope>
    <source>
        <tissue evidence="2">Fresh leaf tissue</tissue>
    </source>
</reference>
<evidence type="ECO:0000313" key="2">
    <source>
        <dbReference type="EMBL" id="KAG8068980.1"/>
    </source>
</evidence>
<accession>A0A8J5SXP1</accession>
<comment type="caution">
    <text evidence="2">The sequence shown here is derived from an EMBL/GenBank/DDBJ whole genome shotgun (WGS) entry which is preliminary data.</text>
</comment>
<name>A0A8J5SXP1_ZIZPA</name>
<feature type="compositionally biased region" description="Basic and acidic residues" evidence="1">
    <location>
        <begin position="80"/>
        <end position="95"/>
    </location>
</feature>
<dbReference type="AlphaFoldDB" id="A0A8J5SXP1"/>
<feature type="region of interest" description="Disordered" evidence="1">
    <location>
        <begin position="74"/>
        <end position="135"/>
    </location>
</feature>
<feature type="compositionally biased region" description="Basic residues" evidence="1">
    <location>
        <begin position="96"/>
        <end position="105"/>
    </location>
</feature>
<organism evidence="2 3">
    <name type="scientific">Zizania palustris</name>
    <name type="common">Northern wild rice</name>
    <dbReference type="NCBI Taxonomy" id="103762"/>
    <lineage>
        <taxon>Eukaryota</taxon>
        <taxon>Viridiplantae</taxon>
        <taxon>Streptophyta</taxon>
        <taxon>Embryophyta</taxon>
        <taxon>Tracheophyta</taxon>
        <taxon>Spermatophyta</taxon>
        <taxon>Magnoliopsida</taxon>
        <taxon>Liliopsida</taxon>
        <taxon>Poales</taxon>
        <taxon>Poaceae</taxon>
        <taxon>BOP clade</taxon>
        <taxon>Oryzoideae</taxon>
        <taxon>Oryzeae</taxon>
        <taxon>Zizaniinae</taxon>
        <taxon>Zizania</taxon>
    </lineage>
</organism>
<protein>
    <submittedName>
        <fullName evidence="2">Uncharacterized protein</fullName>
    </submittedName>
</protein>
<sequence>MDRVTERPMDGLTCGRRRRLTGTVLQSGGMEERTRGERTGASCSSALCSCTAAKCQRSASPACLAACEALIPLRSQNETGPDRGDRATCMEDQRSRRGGARRAVLKSRDAGRPGPWPPSYDALRFHPPLPPGPRS</sequence>
<dbReference type="EMBL" id="JAAALK010000284">
    <property type="protein sequence ID" value="KAG8068980.1"/>
    <property type="molecule type" value="Genomic_DNA"/>
</dbReference>
<proteinExistence type="predicted"/>
<gene>
    <name evidence="2" type="ORF">GUJ93_ZPchr0005g14590</name>
</gene>
<keyword evidence="3" id="KW-1185">Reference proteome</keyword>
<evidence type="ECO:0000256" key="1">
    <source>
        <dbReference type="SAM" id="MobiDB-lite"/>
    </source>
</evidence>
<evidence type="ECO:0000313" key="3">
    <source>
        <dbReference type="Proteomes" id="UP000729402"/>
    </source>
</evidence>
<reference evidence="2" key="2">
    <citation type="submission" date="2021-02" db="EMBL/GenBank/DDBJ databases">
        <authorList>
            <person name="Kimball J.A."/>
            <person name="Haas M.W."/>
            <person name="Macchietto M."/>
            <person name="Kono T."/>
            <person name="Duquette J."/>
            <person name="Shao M."/>
        </authorList>
    </citation>
    <scope>NUCLEOTIDE SEQUENCE</scope>
    <source>
        <tissue evidence="2">Fresh leaf tissue</tissue>
    </source>
</reference>